<feature type="domain" description="PAZ" evidence="20">
    <location>
        <begin position="843"/>
        <end position="975"/>
    </location>
</feature>
<evidence type="ECO:0000256" key="7">
    <source>
        <dbReference type="ARBA" id="ARBA00022759"/>
    </source>
</evidence>
<evidence type="ECO:0000259" key="18">
    <source>
        <dbReference type="PROSITE" id="PS50137"/>
    </source>
</evidence>
<dbReference type="Gene3D" id="3.30.160.380">
    <property type="entry name" value="Dicer dimerisation domain"/>
    <property type="match status" value="1"/>
</dbReference>
<dbReference type="SMART" id="SM00487">
    <property type="entry name" value="DEXDc"/>
    <property type="match status" value="1"/>
</dbReference>
<keyword evidence="7" id="KW-0255">Endonuclease</keyword>
<dbReference type="InterPro" id="IPR001650">
    <property type="entry name" value="Helicase_C-like"/>
</dbReference>
<dbReference type="InterPro" id="IPR036389">
    <property type="entry name" value="RNase_III_sf"/>
</dbReference>
<accession>A0A8S1DFL0</accession>
<dbReference type="Pfam" id="PF02170">
    <property type="entry name" value="PAZ"/>
    <property type="match status" value="1"/>
</dbReference>
<proteinExistence type="inferred from homology"/>
<dbReference type="GO" id="GO:0004386">
    <property type="term" value="F:helicase activity"/>
    <property type="evidence" value="ECO:0007669"/>
    <property type="project" value="UniProtKB-KW"/>
</dbReference>
<evidence type="ECO:0000256" key="11">
    <source>
        <dbReference type="ARBA" id="ARBA00022842"/>
    </source>
</evidence>
<dbReference type="PROSITE" id="PS50142">
    <property type="entry name" value="RNASE_3_2"/>
    <property type="match status" value="2"/>
</dbReference>
<dbReference type="PROSITE" id="PS51194">
    <property type="entry name" value="HELICASE_CTER"/>
    <property type="match status" value="1"/>
</dbReference>
<evidence type="ECO:0000313" key="25">
    <source>
        <dbReference type="Proteomes" id="UP000494165"/>
    </source>
</evidence>
<comment type="caution">
    <text evidence="24">The sequence shown here is derived from an EMBL/GenBank/DDBJ whole genome shotgun (WGS) entry which is preliminary data.</text>
</comment>
<dbReference type="InterPro" id="IPR006935">
    <property type="entry name" value="Helicase/UvrB_N"/>
</dbReference>
<comment type="cofactor">
    <cofactor evidence="2">
        <name>Mg(2+)</name>
        <dbReference type="ChEBI" id="CHEBI:18420"/>
    </cofactor>
</comment>
<evidence type="ECO:0000256" key="15">
    <source>
        <dbReference type="ARBA" id="ARBA00035116"/>
    </source>
</evidence>
<evidence type="ECO:0000259" key="23">
    <source>
        <dbReference type="PROSITE" id="PS51327"/>
    </source>
</evidence>
<keyword evidence="11" id="KW-0460">Magnesium</keyword>
<dbReference type="InterPro" id="IPR005034">
    <property type="entry name" value="Dicer_dimerisation"/>
</dbReference>
<keyword evidence="8" id="KW-0378">Hydrolase</keyword>
<dbReference type="Gene3D" id="1.10.1520.10">
    <property type="entry name" value="Ribonuclease III domain"/>
    <property type="match status" value="2"/>
</dbReference>
<dbReference type="InterPro" id="IPR027417">
    <property type="entry name" value="P-loop_NTPase"/>
</dbReference>
<dbReference type="InterPro" id="IPR003100">
    <property type="entry name" value="PAZ_dom"/>
</dbReference>
<evidence type="ECO:0000259" key="20">
    <source>
        <dbReference type="PROSITE" id="PS50821"/>
    </source>
</evidence>
<evidence type="ECO:0000256" key="8">
    <source>
        <dbReference type="ARBA" id="ARBA00022801"/>
    </source>
</evidence>
<sequence>MKRKFSDSPTSGNLDSSRKLKERLDDGEGDSVFDHREYQIDMARKAKEKNSIIYMPTGSGKTYISILVIKAFHAHVKLPFEEGGKRIIFSAPKVALVDQQAEILRKHTPFSVGCYNGFMQVEFWEKNKWQKEFAQHQVLVIGSEILRDILDKGFVQMSQFALVIFDECHHATGNHPMNMVMRQHYKPEDPGMPRILGLTATLIKKNISADKLDSEVATLESNLQCKLVKLPSLDVIKGMYANPNIEMVYCNPTSNTQLIAIVKKMIKKLSDSVELVAEEDSLVSDLRLKLAPGEMVCKSASIVRKVQRQLADILMETDEIGPYGGSFVIQCHRNRLQCLACVADNQESRKLFMMVVSQLEVIRHLLESAMKRKAENVLDQIKLFSTDKVLKCVDEIRRAVKTNVETRTIIFVARRITAKVLCAIFKVLSMNDPDLVKIKSDYVVGREDNSYCTKLAQLSMKLNKNSIFSFSTGDTNLLVASNVIEEGIDIPACNLVIKFDEILTYCSFVQSKGRARFQNSKFIILVNARSKFLANKTEYSLLEHRMQMMQLEGEPEPLEAGCSSQFCTPAGAIVNPDNAVNLLYKYCGTLGYDKFGAESLLWFCKNVGAGNKFVSVILPMQTTLIDPIQGPVSPRLIDAKKLCALEAIKKLHEVGQINDNLFSTVTKTTTDLVMNKELFPHWNSNDQYKQETGYPGTKAMRRIHSTIPPSVMTDCAPKPDSELYLLSIDITPTYEITTDKSNLYTTVYNMLKSKKENFAILSSKPWPCICDFPIFNSNGIIQISIGRVCKTLEIDSSTLKNVRAFHSYLFGKLLNLDRSFLAWDFESGLYNYLIAPVTEDLILDSRCLEQNFSQSLEPYGIEKYDDLLLKVIIPTYKNKDLANYVITNLLWNVNPLTSFPSPNYDSYFEYYSQKWGKTVKNLTQPMVEVKRMPTNINFFKPRALSLNKLQKRLLMEESSGENTEKLIPELCHISGHNRVVTSEMWFKAMLLPSILHRALILLHADGLRSKINADCGIGSASVNKWMALEGSPLFRSHIPEAKEKISGFGLPKITCHVPKVNEKMCSWQQSQDDTPEPIDPDRHLCEGVSWGQLAEFAFFSSQSEAFPEQLEIPSHEDQPFFRREVDINVVPIKLLTPDADAEKRGPELSTMYAAITTMSANDVVNMERLETLGDSFLKFITTLYLFCTYDYSEGILTHTKSKLVGNRNLFYCALNRGIAQILNCNAWDPNEDSNIPNLSVPGVLRYLIAKADLCPSLLNAIVLDEKEKATGQLNDLGKIQEAFELFAEANTESSDYETTLVSFLNKQIVPDKVIADSVEAILGAYVEACGPMAAAKVVSWFQILPESAASVMTDPVPCNIKNKHVRDVEKEINSHLFEVDKLEEALGYKFRSKSLLLEALTHPSYVANRLTHNCQRLEFLGDAVIDFLITAHIYESHSSLTPGEMTDLRSALVNNITFASLTVRYGFHTFLLAHSPTVIHSIDNFVDFQKKNGHKISDDHLLLIQENNINIGIAIEVPKLLGDIFESLIGAVFLDCGKDLVATWNVVYSLMKHEIDLFGMTVPKNAVRRLYESVPKTDLTIGKPSSLDDIEGVQVKIVVNKEGKSLCCIGAGSNKHEAKRAAAKGMLRLLVQAQWYV</sequence>
<dbReference type="PROSITE" id="PS50821">
    <property type="entry name" value="PAZ"/>
    <property type="match status" value="1"/>
</dbReference>
<dbReference type="SUPFAM" id="SSF52540">
    <property type="entry name" value="P-loop containing nucleoside triphosphate hydrolases"/>
    <property type="match status" value="1"/>
</dbReference>
<dbReference type="SUPFAM" id="SSF54768">
    <property type="entry name" value="dsRNA-binding domain-like"/>
    <property type="match status" value="1"/>
</dbReference>
<reference evidence="24 25" key="1">
    <citation type="submission" date="2020-04" db="EMBL/GenBank/DDBJ databases">
        <authorList>
            <person name="Alioto T."/>
            <person name="Alioto T."/>
            <person name="Gomez Garrido J."/>
        </authorList>
    </citation>
    <scope>NUCLEOTIDE SEQUENCE [LARGE SCALE GENOMIC DNA]</scope>
</reference>
<dbReference type="SUPFAM" id="SSF69065">
    <property type="entry name" value="RNase III domain-like"/>
    <property type="match status" value="2"/>
</dbReference>
<dbReference type="InterPro" id="IPR044441">
    <property type="entry name" value="DICER_DSRM"/>
</dbReference>
<dbReference type="Pfam" id="PF03368">
    <property type="entry name" value="Dicer_dimer"/>
    <property type="match status" value="1"/>
</dbReference>
<feature type="domain" description="Helicase C-terminal" evidence="22">
    <location>
        <begin position="395"/>
        <end position="564"/>
    </location>
</feature>
<feature type="domain" description="RNase III" evidence="19">
    <location>
        <begin position="1379"/>
        <end position="1537"/>
    </location>
</feature>
<dbReference type="GO" id="GO:0005737">
    <property type="term" value="C:cytoplasm"/>
    <property type="evidence" value="ECO:0007669"/>
    <property type="project" value="TreeGrafter"/>
</dbReference>
<keyword evidence="9" id="KW-0347">Helicase</keyword>
<dbReference type="PROSITE" id="PS00517">
    <property type="entry name" value="RNASE_3_1"/>
    <property type="match status" value="1"/>
</dbReference>
<dbReference type="SMART" id="SM00949">
    <property type="entry name" value="PAZ"/>
    <property type="match status" value="1"/>
</dbReference>
<evidence type="ECO:0000259" key="19">
    <source>
        <dbReference type="PROSITE" id="PS50142"/>
    </source>
</evidence>
<dbReference type="GO" id="GO:0003723">
    <property type="term" value="F:RNA binding"/>
    <property type="evidence" value="ECO:0007669"/>
    <property type="project" value="UniProtKB-UniRule"/>
</dbReference>
<evidence type="ECO:0000256" key="13">
    <source>
        <dbReference type="ARBA" id="ARBA00023158"/>
    </source>
</evidence>
<dbReference type="SMART" id="SM00535">
    <property type="entry name" value="RIBOc"/>
    <property type="match status" value="2"/>
</dbReference>
<keyword evidence="10" id="KW-0067">ATP-binding</keyword>
<dbReference type="Pfam" id="PF20931">
    <property type="entry name" value="Dicer_platform"/>
    <property type="match status" value="1"/>
</dbReference>
<dbReference type="GO" id="GO:0004525">
    <property type="term" value="F:ribonuclease III activity"/>
    <property type="evidence" value="ECO:0007669"/>
    <property type="project" value="InterPro"/>
</dbReference>
<dbReference type="CDD" id="cd00593">
    <property type="entry name" value="RIBOc"/>
    <property type="match status" value="2"/>
</dbReference>
<keyword evidence="12 16" id="KW-0694">RNA-binding</keyword>
<evidence type="ECO:0000256" key="5">
    <source>
        <dbReference type="ARBA" id="ARBA00022737"/>
    </source>
</evidence>
<evidence type="ECO:0000313" key="24">
    <source>
        <dbReference type="EMBL" id="CAB3378622.1"/>
    </source>
</evidence>
<evidence type="ECO:0000256" key="12">
    <source>
        <dbReference type="ARBA" id="ARBA00022884"/>
    </source>
</evidence>
<dbReference type="Pfam" id="PF00636">
    <property type="entry name" value="Ribonuclease_3"/>
    <property type="match status" value="2"/>
</dbReference>
<dbReference type="GO" id="GO:0046872">
    <property type="term" value="F:metal ion binding"/>
    <property type="evidence" value="ECO:0007669"/>
    <property type="project" value="UniProtKB-KW"/>
</dbReference>
<dbReference type="FunFam" id="1.10.1520.10:FF:000005">
    <property type="entry name" value="Putative endoribonuclease dicer"/>
    <property type="match status" value="1"/>
</dbReference>
<feature type="compositionally biased region" description="Basic and acidic residues" evidence="17">
    <location>
        <begin position="16"/>
        <end position="30"/>
    </location>
</feature>
<keyword evidence="4" id="KW-0479">Metal-binding</keyword>
<evidence type="ECO:0000259" key="21">
    <source>
        <dbReference type="PROSITE" id="PS51192"/>
    </source>
</evidence>
<keyword evidence="14" id="KW-0464">Manganese</keyword>
<dbReference type="SUPFAM" id="SSF101690">
    <property type="entry name" value="PAZ domain"/>
    <property type="match status" value="1"/>
</dbReference>
<feature type="domain" description="Dicer dsRNA-binding fold" evidence="23">
    <location>
        <begin position="579"/>
        <end position="671"/>
    </location>
</feature>
<organism evidence="24 25">
    <name type="scientific">Cloeon dipterum</name>
    <dbReference type="NCBI Taxonomy" id="197152"/>
    <lineage>
        <taxon>Eukaryota</taxon>
        <taxon>Metazoa</taxon>
        <taxon>Ecdysozoa</taxon>
        <taxon>Arthropoda</taxon>
        <taxon>Hexapoda</taxon>
        <taxon>Insecta</taxon>
        <taxon>Pterygota</taxon>
        <taxon>Palaeoptera</taxon>
        <taxon>Ephemeroptera</taxon>
        <taxon>Pisciforma</taxon>
        <taxon>Baetidae</taxon>
        <taxon>Cloeon</taxon>
    </lineage>
</organism>
<dbReference type="CDD" id="cd18034">
    <property type="entry name" value="DEXHc_dicer"/>
    <property type="match status" value="1"/>
</dbReference>
<feature type="domain" description="DRBM" evidence="18">
    <location>
        <begin position="1610"/>
        <end position="1632"/>
    </location>
</feature>
<dbReference type="GO" id="GO:0003677">
    <property type="term" value="F:DNA binding"/>
    <property type="evidence" value="ECO:0007669"/>
    <property type="project" value="InterPro"/>
</dbReference>
<dbReference type="PANTHER" id="PTHR14950">
    <property type="entry name" value="DICER-RELATED"/>
    <property type="match status" value="1"/>
</dbReference>
<evidence type="ECO:0000256" key="3">
    <source>
        <dbReference type="ARBA" id="ARBA00022722"/>
    </source>
</evidence>
<dbReference type="InterPro" id="IPR048512">
    <property type="entry name" value="Dicer_platform"/>
</dbReference>
<dbReference type="InterPro" id="IPR014720">
    <property type="entry name" value="dsRBD_dom"/>
</dbReference>
<dbReference type="PROSITE" id="PS51327">
    <property type="entry name" value="DICER_DSRBF"/>
    <property type="match status" value="1"/>
</dbReference>
<dbReference type="Pfam" id="PF20932">
    <property type="entry name" value="Dicer_dsRBD"/>
    <property type="match status" value="1"/>
</dbReference>
<keyword evidence="25" id="KW-1185">Reference proteome</keyword>
<dbReference type="GO" id="GO:0004530">
    <property type="term" value="F:deoxyribonuclease I activity"/>
    <property type="evidence" value="ECO:0007669"/>
    <property type="project" value="TreeGrafter"/>
</dbReference>
<dbReference type="PROSITE" id="PS51192">
    <property type="entry name" value="HELICASE_ATP_BIND_1"/>
    <property type="match status" value="1"/>
</dbReference>
<keyword evidence="13" id="KW-0943">RNA-mediated gene silencing</keyword>
<comment type="similarity">
    <text evidence="15 16">Belongs to the helicase family. Dicer subfamily.</text>
</comment>
<evidence type="ECO:0000256" key="10">
    <source>
        <dbReference type="ARBA" id="ARBA00022840"/>
    </source>
</evidence>
<evidence type="ECO:0000256" key="6">
    <source>
        <dbReference type="ARBA" id="ARBA00022741"/>
    </source>
</evidence>
<evidence type="ECO:0000256" key="1">
    <source>
        <dbReference type="ARBA" id="ARBA00001936"/>
    </source>
</evidence>
<gene>
    <name evidence="24" type="ORF">CLODIP_2_CD15089</name>
</gene>
<dbReference type="Gene3D" id="3.30.160.20">
    <property type="match status" value="1"/>
</dbReference>
<feature type="domain" description="Helicase ATP-binding" evidence="21">
    <location>
        <begin position="42"/>
        <end position="220"/>
    </location>
</feature>
<evidence type="ECO:0000256" key="2">
    <source>
        <dbReference type="ARBA" id="ARBA00001946"/>
    </source>
</evidence>
<evidence type="ECO:0000259" key="22">
    <source>
        <dbReference type="PROSITE" id="PS51194"/>
    </source>
</evidence>
<dbReference type="InterPro" id="IPR036085">
    <property type="entry name" value="PAZ_dom_sf"/>
</dbReference>
<protein>
    <submittedName>
        <fullName evidence="24">Uncharacterized protein</fullName>
    </submittedName>
</protein>
<dbReference type="InterPro" id="IPR014001">
    <property type="entry name" value="Helicase_ATP-bd"/>
</dbReference>
<dbReference type="OrthoDB" id="416741at2759"/>
<feature type="region of interest" description="Disordered" evidence="17">
    <location>
        <begin position="1"/>
        <end position="30"/>
    </location>
</feature>
<dbReference type="InterPro" id="IPR038248">
    <property type="entry name" value="Dicer_dimer_sf"/>
</dbReference>
<dbReference type="PANTHER" id="PTHR14950:SF37">
    <property type="entry name" value="ENDORIBONUCLEASE DICER"/>
    <property type="match status" value="1"/>
</dbReference>
<keyword evidence="6" id="KW-0547">Nucleotide-binding</keyword>
<evidence type="ECO:0000256" key="16">
    <source>
        <dbReference type="PROSITE-ProRule" id="PRU00657"/>
    </source>
</evidence>
<evidence type="ECO:0000256" key="4">
    <source>
        <dbReference type="ARBA" id="ARBA00022723"/>
    </source>
</evidence>
<dbReference type="Pfam" id="PF04851">
    <property type="entry name" value="ResIII"/>
    <property type="match status" value="1"/>
</dbReference>
<dbReference type="SMART" id="SM00490">
    <property type="entry name" value="HELICc"/>
    <property type="match status" value="1"/>
</dbReference>
<dbReference type="Gene3D" id="3.40.50.300">
    <property type="entry name" value="P-loop containing nucleotide triphosphate hydrolases"/>
    <property type="match status" value="2"/>
</dbReference>
<dbReference type="EMBL" id="CADEPI010000169">
    <property type="protein sequence ID" value="CAB3378622.1"/>
    <property type="molecule type" value="Genomic_DNA"/>
</dbReference>
<feature type="domain" description="RNase III" evidence="19">
    <location>
        <begin position="1132"/>
        <end position="1266"/>
    </location>
</feature>
<dbReference type="GO" id="GO:0005634">
    <property type="term" value="C:nucleus"/>
    <property type="evidence" value="ECO:0007669"/>
    <property type="project" value="TreeGrafter"/>
</dbReference>
<dbReference type="InterPro" id="IPR000999">
    <property type="entry name" value="RNase_III_dom"/>
</dbReference>
<dbReference type="Pfam" id="PF00271">
    <property type="entry name" value="Helicase_C"/>
    <property type="match status" value="1"/>
</dbReference>
<dbReference type="PROSITE" id="PS50137">
    <property type="entry name" value="DS_RBD"/>
    <property type="match status" value="1"/>
</dbReference>
<keyword evidence="5" id="KW-0677">Repeat</keyword>
<dbReference type="Proteomes" id="UP000494165">
    <property type="component" value="Unassembled WGS sequence"/>
</dbReference>
<evidence type="ECO:0000256" key="9">
    <source>
        <dbReference type="ARBA" id="ARBA00022806"/>
    </source>
</evidence>
<evidence type="ECO:0000256" key="17">
    <source>
        <dbReference type="SAM" id="MobiDB-lite"/>
    </source>
</evidence>
<dbReference type="GO" id="GO:0005524">
    <property type="term" value="F:ATP binding"/>
    <property type="evidence" value="ECO:0007669"/>
    <property type="project" value="UniProtKB-KW"/>
</dbReference>
<dbReference type="GO" id="GO:0030422">
    <property type="term" value="P:siRNA processing"/>
    <property type="evidence" value="ECO:0007669"/>
    <property type="project" value="InterPro"/>
</dbReference>
<dbReference type="GO" id="GO:0031054">
    <property type="term" value="P:pre-miRNA processing"/>
    <property type="evidence" value="ECO:0007669"/>
    <property type="project" value="InterPro"/>
</dbReference>
<dbReference type="Gene3D" id="2.170.260.10">
    <property type="entry name" value="paz domain"/>
    <property type="match status" value="1"/>
</dbReference>
<evidence type="ECO:0000256" key="14">
    <source>
        <dbReference type="ARBA" id="ARBA00023211"/>
    </source>
</evidence>
<dbReference type="GO" id="GO:0006309">
    <property type="term" value="P:apoptotic DNA fragmentation"/>
    <property type="evidence" value="ECO:0007669"/>
    <property type="project" value="TreeGrafter"/>
</dbReference>
<name>A0A8S1DFL0_9INSE</name>
<comment type="cofactor">
    <cofactor evidence="1">
        <name>Mn(2+)</name>
        <dbReference type="ChEBI" id="CHEBI:29035"/>
    </cofactor>
</comment>
<keyword evidence="3" id="KW-0540">Nuclease</keyword>
<dbReference type="FunFam" id="3.40.50.300:FF:000628">
    <property type="entry name" value="Endoribonuclease Dicer"/>
    <property type="match status" value="1"/>
</dbReference>